<evidence type="ECO:0000256" key="2">
    <source>
        <dbReference type="ARBA" id="ARBA00022676"/>
    </source>
</evidence>
<dbReference type="GO" id="GO:0080043">
    <property type="term" value="F:quercetin 3-O-glucosyltransferase activity"/>
    <property type="evidence" value="ECO:0007669"/>
    <property type="project" value="TreeGrafter"/>
</dbReference>
<evidence type="ECO:0000256" key="1">
    <source>
        <dbReference type="ARBA" id="ARBA00009995"/>
    </source>
</evidence>
<reference evidence="6 7" key="1">
    <citation type="submission" date="2024-01" db="EMBL/GenBank/DDBJ databases">
        <title>The genomes of 5 underutilized Papilionoideae crops provide insights into root nodulation and disease resistanc.</title>
        <authorList>
            <person name="Yuan L."/>
        </authorList>
    </citation>
    <scope>NUCLEOTIDE SEQUENCE [LARGE SCALE GENOMIC DNA]</scope>
    <source>
        <strain evidence="6">ZHUSHIDOU_FW_LH</strain>
        <tissue evidence="6">Leaf</tissue>
    </source>
</reference>
<dbReference type="Gene3D" id="3.40.50.2000">
    <property type="entry name" value="Glycogen Phosphorylase B"/>
    <property type="match status" value="2"/>
</dbReference>
<dbReference type="FunFam" id="3.40.50.2000:FF:000078">
    <property type="entry name" value="Glycosyltransferase"/>
    <property type="match status" value="1"/>
</dbReference>
<keyword evidence="7" id="KW-1185">Reference proteome</keyword>
<gene>
    <name evidence="6" type="ORF">RIF29_25416</name>
</gene>
<sequence length="481" mass="54360">MITGEKVNVLMVSTALQGHINPILKFAKRLISKGVHVTLITTEMARDRMLKHNNNEYSNTSNNSDSNDQNQIQFEFFSDGLSLEFDRNKDKDKFVNTLRTVGSKNLSSLINNLIKIKGHKYSCMIIDPLLPWAVDIADHHDIPSALLWIQPCALYLISYHYHKNFDLFPKLDNPDEKVQLPGLPLLEVRDLPTYLLPSGAFRSKQVMMELSQVSNKVKWVFAISNYELEEEILDYYMASSIKIYPIGPLVSQFMFGEKESIGVNMNMWRVEDSCLEWLDSKSYLSVIYISFGSVIVLSQEQVNNLATALKNSDKAFLWVIKPAEKGSEDEIPQLPLGFLEETKGRGLVVTWCQQEKVLMHSAVACFMTHCGWNSLLETIVAGVPVIGYPKWGDQPANAKLIVKKFQNGVVMNLREDRVASAEEILRSIKEVMEGSSAGEIKKRAFEMKEVARKALKEGGSSQRNINQFINDLKNVGNGSRS</sequence>
<evidence type="ECO:0000256" key="4">
    <source>
        <dbReference type="RuleBase" id="RU003718"/>
    </source>
</evidence>
<dbReference type="EC" id="2.4.1.-" evidence="5"/>
<dbReference type="PROSITE" id="PS00375">
    <property type="entry name" value="UDPGT"/>
    <property type="match status" value="1"/>
</dbReference>
<evidence type="ECO:0000313" key="6">
    <source>
        <dbReference type="EMBL" id="KAK7259801.1"/>
    </source>
</evidence>
<keyword evidence="3 4" id="KW-0808">Transferase</keyword>
<dbReference type="EMBL" id="JAYWIO010000005">
    <property type="protein sequence ID" value="KAK7259801.1"/>
    <property type="molecule type" value="Genomic_DNA"/>
</dbReference>
<evidence type="ECO:0000256" key="5">
    <source>
        <dbReference type="RuleBase" id="RU362057"/>
    </source>
</evidence>
<accession>A0AAN9ENY6</accession>
<dbReference type="InterPro" id="IPR002213">
    <property type="entry name" value="UDP_glucos_trans"/>
</dbReference>
<dbReference type="CDD" id="cd03784">
    <property type="entry name" value="GT1_Gtf-like"/>
    <property type="match status" value="1"/>
</dbReference>
<dbReference type="AlphaFoldDB" id="A0AAN9ENY6"/>
<comment type="caution">
    <text evidence="6">The sequence shown here is derived from an EMBL/GenBank/DDBJ whole genome shotgun (WGS) entry which is preliminary data.</text>
</comment>
<comment type="similarity">
    <text evidence="1 4">Belongs to the UDP-glycosyltransferase family.</text>
</comment>
<dbReference type="PANTHER" id="PTHR11926">
    <property type="entry name" value="GLUCOSYL/GLUCURONOSYL TRANSFERASES"/>
    <property type="match status" value="1"/>
</dbReference>
<evidence type="ECO:0000313" key="7">
    <source>
        <dbReference type="Proteomes" id="UP001372338"/>
    </source>
</evidence>
<dbReference type="Proteomes" id="UP001372338">
    <property type="component" value="Unassembled WGS sequence"/>
</dbReference>
<dbReference type="SUPFAM" id="SSF53756">
    <property type="entry name" value="UDP-Glycosyltransferase/glycogen phosphorylase"/>
    <property type="match status" value="1"/>
</dbReference>
<proteinExistence type="inferred from homology"/>
<evidence type="ECO:0000256" key="3">
    <source>
        <dbReference type="ARBA" id="ARBA00022679"/>
    </source>
</evidence>
<organism evidence="6 7">
    <name type="scientific">Crotalaria pallida</name>
    <name type="common">Smooth rattlebox</name>
    <name type="synonym">Crotalaria striata</name>
    <dbReference type="NCBI Taxonomy" id="3830"/>
    <lineage>
        <taxon>Eukaryota</taxon>
        <taxon>Viridiplantae</taxon>
        <taxon>Streptophyta</taxon>
        <taxon>Embryophyta</taxon>
        <taxon>Tracheophyta</taxon>
        <taxon>Spermatophyta</taxon>
        <taxon>Magnoliopsida</taxon>
        <taxon>eudicotyledons</taxon>
        <taxon>Gunneridae</taxon>
        <taxon>Pentapetalae</taxon>
        <taxon>rosids</taxon>
        <taxon>fabids</taxon>
        <taxon>Fabales</taxon>
        <taxon>Fabaceae</taxon>
        <taxon>Papilionoideae</taxon>
        <taxon>50 kb inversion clade</taxon>
        <taxon>genistoids sensu lato</taxon>
        <taxon>core genistoids</taxon>
        <taxon>Crotalarieae</taxon>
        <taxon>Crotalaria</taxon>
    </lineage>
</organism>
<protein>
    <recommendedName>
        <fullName evidence="5">Glycosyltransferase</fullName>
        <ecNumber evidence="5">2.4.1.-</ecNumber>
    </recommendedName>
</protein>
<dbReference type="PANTHER" id="PTHR11926:SF1264">
    <property type="entry name" value="GLYCOSYLTRANSFERASE-RELATED"/>
    <property type="match status" value="1"/>
</dbReference>
<name>A0AAN9ENY6_CROPI</name>
<dbReference type="Pfam" id="PF00201">
    <property type="entry name" value="UDPGT"/>
    <property type="match status" value="1"/>
</dbReference>
<keyword evidence="2 4" id="KW-0328">Glycosyltransferase</keyword>
<dbReference type="GO" id="GO:0080044">
    <property type="term" value="F:quercetin 7-O-glucosyltransferase activity"/>
    <property type="evidence" value="ECO:0007669"/>
    <property type="project" value="TreeGrafter"/>
</dbReference>
<dbReference type="GO" id="GO:0010294">
    <property type="term" value="F:abscisic acid glucosyltransferase activity"/>
    <property type="evidence" value="ECO:0007669"/>
    <property type="project" value="TreeGrafter"/>
</dbReference>
<dbReference type="InterPro" id="IPR035595">
    <property type="entry name" value="UDP_glycos_trans_CS"/>
</dbReference>